<evidence type="ECO:0000256" key="1">
    <source>
        <dbReference type="ARBA" id="ARBA00022723"/>
    </source>
</evidence>
<evidence type="ECO:0000313" key="8">
    <source>
        <dbReference type="EMBL" id="GBG63533.1"/>
    </source>
</evidence>
<dbReference type="Pfam" id="PF03108">
    <property type="entry name" value="DBD_Tnp_Mut"/>
    <property type="match status" value="1"/>
</dbReference>
<dbReference type="SMART" id="SM00575">
    <property type="entry name" value="ZnF_PMZ"/>
    <property type="match status" value="1"/>
</dbReference>
<keyword evidence="1" id="KW-0479">Metal-binding</keyword>
<evidence type="ECO:0000256" key="5">
    <source>
        <dbReference type="SAM" id="MobiDB-lite"/>
    </source>
</evidence>
<dbReference type="Pfam" id="PF10551">
    <property type="entry name" value="MULE"/>
    <property type="match status" value="1"/>
</dbReference>
<accession>A0A388K0P7</accession>
<protein>
    <recommendedName>
        <fullName evidence="10">SWIM-type domain-containing protein</fullName>
    </recommendedName>
</protein>
<dbReference type="GO" id="GO:0008270">
    <property type="term" value="F:zinc ion binding"/>
    <property type="evidence" value="ECO:0007669"/>
    <property type="project" value="UniProtKB-KW"/>
</dbReference>
<feature type="region of interest" description="Disordered" evidence="5">
    <location>
        <begin position="367"/>
        <end position="413"/>
    </location>
</feature>
<dbReference type="STRING" id="69332.A0A388K0P7"/>
<dbReference type="InterPro" id="IPR018289">
    <property type="entry name" value="MULE_transposase_dom"/>
</dbReference>
<evidence type="ECO:0000256" key="2">
    <source>
        <dbReference type="ARBA" id="ARBA00022771"/>
    </source>
</evidence>
<dbReference type="PROSITE" id="PS50158">
    <property type="entry name" value="ZF_CCHC"/>
    <property type="match status" value="1"/>
</dbReference>
<keyword evidence="3" id="KW-0862">Zinc</keyword>
<evidence type="ECO:0000256" key="3">
    <source>
        <dbReference type="ARBA" id="ARBA00022833"/>
    </source>
</evidence>
<dbReference type="PANTHER" id="PTHR31973:SF187">
    <property type="entry name" value="MUTATOR TRANSPOSASE MUDRA PROTEIN"/>
    <property type="match status" value="1"/>
</dbReference>
<dbReference type="PROSITE" id="PS50966">
    <property type="entry name" value="ZF_SWIM"/>
    <property type="match status" value="1"/>
</dbReference>
<dbReference type="Pfam" id="PF04434">
    <property type="entry name" value="SWIM"/>
    <property type="match status" value="1"/>
</dbReference>
<dbReference type="GO" id="GO:0003676">
    <property type="term" value="F:nucleic acid binding"/>
    <property type="evidence" value="ECO:0007669"/>
    <property type="project" value="InterPro"/>
</dbReference>
<reference evidence="8 9" key="1">
    <citation type="journal article" date="2018" name="Cell">
        <title>The Chara Genome: Secondary Complexity and Implications for Plant Terrestrialization.</title>
        <authorList>
            <person name="Nishiyama T."/>
            <person name="Sakayama H."/>
            <person name="Vries J.D."/>
            <person name="Buschmann H."/>
            <person name="Saint-Marcoux D."/>
            <person name="Ullrich K.K."/>
            <person name="Haas F.B."/>
            <person name="Vanderstraeten L."/>
            <person name="Becker D."/>
            <person name="Lang D."/>
            <person name="Vosolsobe S."/>
            <person name="Rombauts S."/>
            <person name="Wilhelmsson P.K.I."/>
            <person name="Janitza P."/>
            <person name="Kern R."/>
            <person name="Heyl A."/>
            <person name="Rumpler F."/>
            <person name="Villalobos L.I.A.C."/>
            <person name="Clay J.M."/>
            <person name="Skokan R."/>
            <person name="Toyoda A."/>
            <person name="Suzuki Y."/>
            <person name="Kagoshima H."/>
            <person name="Schijlen E."/>
            <person name="Tajeshwar N."/>
            <person name="Catarino B."/>
            <person name="Hetherington A.J."/>
            <person name="Saltykova A."/>
            <person name="Bonnot C."/>
            <person name="Breuninger H."/>
            <person name="Symeonidi A."/>
            <person name="Radhakrishnan G.V."/>
            <person name="Van Nieuwerburgh F."/>
            <person name="Deforce D."/>
            <person name="Chang C."/>
            <person name="Karol K.G."/>
            <person name="Hedrich R."/>
            <person name="Ulvskov P."/>
            <person name="Glockner G."/>
            <person name="Delwiche C.F."/>
            <person name="Petrasek J."/>
            <person name="Van de Peer Y."/>
            <person name="Friml J."/>
            <person name="Beilby M."/>
            <person name="Dolan L."/>
            <person name="Kohara Y."/>
            <person name="Sugano S."/>
            <person name="Fujiyama A."/>
            <person name="Delaux P.-M."/>
            <person name="Quint M."/>
            <person name="TheiBen G."/>
            <person name="Hagemann M."/>
            <person name="Harholt J."/>
            <person name="Dunand C."/>
            <person name="Zachgo S."/>
            <person name="Langdale J."/>
            <person name="Maumus F."/>
            <person name="Straeten D.V.D."/>
            <person name="Gould S.B."/>
            <person name="Rensing S.A."/>
        </authorList>
    </citation>
    <scope>NUCLEOTIDE SEQUENCE [LARGE SCALE GENOMIC DNA]</scope>
    <source>
        <strain evidence="8 9">S276</strain>
    </source>
</reference>
<dbReference type="InterPro" id="IPR006564">
    <property type="entry name" value="Znf_PMZ"/>
</dbReference>
<evidence type="ECO:0008006" key="10">
    <source>
        <dbReference type="Google" id="ProtNLM"/>
    </source>
</evidence>
<dbReference type="PANTHER" id="PTHR31973">
    <property type="entry name" value="POLYPROTEIN, PUTATIVE-RELATED"/>
    <property type="match status" value="1"/>
</dbReference>
<dbReference type="OrthoDB" id="1852000at2759"/>
<organism evidence="8 9">
    <name type="scientific">Chara braunii</name>
    <name type="common">Braun's stonewort</name>
    <dbReference type="NCBI Taxonomy" id="69332"/>
    <lineage>
        <taxon>Eukaryota</taxon>
        <taxon>Viridiplantae</taxon>
        <taxon>Streptophyta</taxon>
        <taxon>Charophyceae</taxon>
        <taxon>Charales</taxon>
        <taxon>Characeae</taxon>
        <taxon>Chara</taxon>
    </lineage>
</organism>
<dbReference type="Gramene" id="GBG63533">
    <property type="protein sequence ID" value="GBG63533"/>
    <property type="gene ID" value="CBR_g38601"/>
</dbReference>
<name>A0A388K0P7_CHABU</name>
<dbReference type="AlphaFoldDB" id="A0A388K0P7"/>
<evidence type="ECO:0000313" key="9">
    <source>
        <dbReference type="Proteomes" id="UP000265515"/>
    </source>
</evidence>
<evidence type="ECO:0000256" key="4">
    <source>
        <dbReference type="PROSITE-ProRule" id="PRU00047"/>
    </source>
</evidence>
<dbReference type="EMBL" id="BFEA01000040">
    <property type="protein sequence ID" value="GBG63533.1"/>
    <property type="molecule type" value="Genomic_DNA"/>
</dbReference>
<dbReference type="InterPro" id="IPR004332">
    <property type="entry name" value="Transposase_MuDR"/>
</dbReference>
<dbReference type="InterPro" id="IPR001878">
    <property type="entry name" value="Znf_CCHC"/>
</dbReference>
<gene>
    <name evidence="8" type="ORF">CBR_g38601</name>
</gene>
<evidence type="ECO:0000259" key="7">
    <source>
        <dbReference type="PROSITE" id="PS50966"/>
    </source>
</evidence>
<comment type="caution">
    <text evidence="8">The sequence shown here is derived from an EMBL/GenBank/DDBJ whole genome shotgun (WGS) entry which is preliminary data.</text>
</comment>
<dbReference type="InterPro" id="IPR007527">
    <property type="entry name" value="Znf_SWIM"/>
</dbReference>
<keyword evidence="9" id="KW-1185">Reference proteome</keyword>
<feature type="domain" description="CCHC-type" evidence="6">
    <location>
        <begin position="991"/>
        <end position="1004"/>
    </location>
</feature>
<feature type="compositionally biased region" description="Polar residues" evidence="5">
    <location>
        <begin position="397"/>
        <end position="413"/>
    </location>
</feature>
<keyword evidence="2 4" id="KW-0863">Zinc-finger</keyword>
<evidence type="ECO:0000259" key="6">
    <source>
        <dbReference type="PROSITE" id="PS50158"/>
    </source>
</evidence>
<sequence length="1095" mass="119120">MEEGDEGGGKSMNGMMNLMTELVMGISRDDVERAKATRMFHPAEHPTAGIVHGTSLASIHASSQPSPLSGVSLVGGGEFMVPTSQMRAVDRAENPTAADADHQQAIENPISGESLVGEGDFIVDTSQGRRDADHLANEHVEADQHHAIDIPISDVSSVGGGEFMLHTSQVRAADRAANEAAVETDRHLASDIPLSGMLLARRGEFMLHCSEMRVADRVANEATVEADCHQDSEIPLSGMSLVGRGEFMLHSSERRAAESAANKADVEHRAAEISLSGMSSVSGGKFMLHSSEVRAANCAANKAVAEVARCQASEIPHDSEEGLDDFPAVDHHVQEQCDGHKNGNVWLPEGDRAQNCLGFVDSLPQQGTRQAWPEAGGKCNPDATGMDQSLSDHQHTEASSSTGDSGDISLSPQQQHMPFVLPPVHEGVSLSVRDMGDVLRVGMEFETLAELRDAVVSVACQYHFEMMVRKSETRRYTVVCRAKDCTWRLHAAPIRGGPRFSIRVLQPHSCSGVMDHLGNKHATCRWVATRIAAQLRDHPTYRPVDIMSDLQRTTGVRVGYHTAWRGKEFAATSSSGSAEEEFSLLDAYSRVLWKTDPGSVCFMERNNTTQRIKRFFVAYKASLNGFAHCRPLLLLNRTHLKAKYPGILLTAIAIDAQDESFPIAFGVVDCESMETWEWFLLHLRYSCMQPALGSRSLTIVSDHDKGLVASMEAVLPDAHHAYCVRHLYASLARHHKHKDLQQLVWAAAQAMTETAYEEALQAMGVIDTGAVEWIRQKCPKEQWVTAFFPGERYGHFTADFCEAMSACLLVARKMPTVRMLESIHMKLNSWFLARHAEGMRMAGKIVPKKANLLQCEAANEGNMVAIEHTCTTHTVSSASSTHTVDIASRTCSCMKWQKMGVPCLHAACVLLKRCLRPEDYCSEYFTAEAYRSTYAGTVRPLPSSEWPGAVTADGAASFAIIPPTIQKPKVQSPKHCVHGSVEGRTVRAVHCSRCSKEGHTRRTCNKPDTGQYVSVSIVSGCDDGRVLGRVIKAFAAAGDVDDGQTSAMGLHRSGSSMSVPQGAGMHVVIPGHNAEAQAQNNGHGMSESTIAPAPT</sequence>
<feature type="domain" description="SWIM-type" evidence="7">
    <location>
        <begin position="882"/>
        <end position="914"/>
    </location>
</feature>
<dbReference type="Proteomes" id="UP000265515">
    <property type="component" value="Unassembled WGS sequence"/>
</dbReference>
<proteinExistence type="predicted"/>